<evidence type="ECO:0000313" key="2">
    <source>
        <dbReference type="EnsemblProtists" id="EKX45183"/>
    </source>
</evidence>
<dbReference type="EnsemblProtists" id="EKX45183">
    <property type="protein sequence ID" value="EKX45183"/>
    <property type="gene ID" value="GUITHDRAFT_152760"/>
</dbReference>
<evidence type="ECO:0000313" key="1">
    <source>
        <dbReference type="EMBL" id="EKX45183.1"/>
    </source>
</evidence>
<name>L1J9F3_GUITC</name>
<reference evidence="1 3" key="1">
    <citation type="journal article" date="2012" name="Nature">
        <title>Algal genomes reveal evolutionary mosaicism and the fate of nucleomorphs.</title>
        <authorList>
            <consortium name="DOE Joint Genome Institute"/>
            <person name="Curtis B.A."/>
            <person name="Tanifuji G."/>
            <person name="Burki F."/>
            <person name="Gruber A."/>
            <person name="Irimia M."/>
            <person name="Maruyama S."/>
            <person name="Arias M.C."/>
            <person name="Ball S.G."/>
            <person name="Gile G.H."/>
            <person name="Hirakawa Y."/>
            <person name="Hopkins J.F."/>
            <person name="Kuo A."/>
            <person name="Rensing S.A."/>
            <person name="Schmutz J."/>
            <person name="Symeonidi A."/>
            <person name="Elias M."/>
            <person name="Eveleigh R.J."/>
            <person name="Herman E.K."/>
            <person name="Klute M.J."/>
            <person name="Nakayama T."/>
            <person name="Obornik M."/>
            <person name="Reyes-Prieto A."/>
            <person name="Armbrust E.V."/>
            <person name="Aves S.J."/>
            <person name="Beiko R.G."/>
            <person name="Coutinho P."/>
            <person name="Dacks J.B."/>
            <person name="Durnford D.G."/>
            <person name="Fast N.M."/>
            <person name="Green B.R."/>
            <person name="Grisdale C.J."/>
            <person name="Hempel F."/>
            <person name="Henrissat B."/>
            <person name="Hoppner M.P."/>
            <person name="Ishida K."/>
            <person name="Kim E."/>
            <person name="Koreny L."/>
            <person name="Kroth P.G."/>
            <person name="Liu Y."/>
            <person name="Malik S.B."/>
            <person name="Maier U.G."/>
            <person name="McRose D."/>
            <person name="Mock T."/>
            <person name="Neilson J.A."/>
            <person name="Onodera N.T."/>
            <person name="Poole A.M."/>
            <person name="Pritham E.J."/>
            <person name="Richards T.A."/>
            <person name="Rocap G."/>
            <person name="Roy S.W."/>
            <person name="Sarai C."/>
            <person name="Schaack S."/>
            <person name="Shirato S."/>
            <person name="Slamovits C.H."/>
            <person name="Spencer D.F."/>
            <person name="Suzuki S."/>
            <person name="Worden A.Z."/>
            <person name="Zauner S."/>
            <person name="Barry K."/>
            <person name="Bell C."/>
            <person name="Bharti A.K."/>
            <person name="Crow J.A."/>
            <person name="Grimwood J."/>
            <person name="Kramer R."/>
            <person name="Lindquist E."/>
            <person name="Lucas S."/>
            <person name="Salamov A."/>
            <person name="McFadden G.I."/>
            <person name="Lane C.E."/>
            <person name="Keeling P.J."/>
            <person name="Gray M.W."/>
            <person name="Grigoriev I.V."/>
            <person name="Archibald J.M."/>
        </authorList>
    </citation>
    <scope>NUCLEOTIDE SEQUENCE</scope>
    <source>
        <strain evidence="1 3">CCMP2712</strain>
    </source>
</reference>
<dbReference type="EMBL" id="JH993000">
    <property type="protein sequence ID" value="EKX45183.1"/>
    <property type="molecule type" value="Genomic_DNA"/>
</dbReference>
<sequence length="212" mass="24880">MARFSEYSQDQILNLAYVLPPSIQNVVSSALSTFKVIQNHTMQKRFSHDCNLLMGDQKDTGVFEMMENEIWERSQDTGFMRMKWDMIENMMPVRQELYVSDLISTICGIHKEEFITRLTSKNVPIFMTELDWICYMIEEILNDDQLKVCKFYRCRDSWGSSFFGCGFYCFASEKVFDGNGTLVCSKHYIRPVSKEEFEQVRMTTPESCRPFA</sequence>
<gene>
    <name evidence="1" type="ORF">GUITHDRAFT_152760</name>
</gene>
<protein>
    <submittedName>
        <fullName evidence="1 2">Uncharacterized protein</fullName>
    </submittedName>
</protein>
<accession>L1J9F3</accession>
<proteinExistence type="predicted"/>
<dbReference type="GeneID" id="17301886"/>
<reference evidence="2" key="3">
    <citation type="submission" date="2015-06" db="UniProtKB">
        <authorList>
            <consortium name="EnsemblProtists"/>
        </authorList>
    </citation>
    <scope>IDENTIFICATION</scope>
</reference>
<feature type="non-terminal residue" evidence="1">
    <location>
        <position position="1"/>
    </location>
</feature>
<dbReference type="Proteomes" id="UP000011087">
    <property type="component" value="Unassembled WGS sequence"/>
</dbReference>
<dbReference type="HOGENOM" id="CLU_1302542_0_0_1"/>
<organism evidence="1">
    <name type="scientific">Guillardia theta (strain CCMP2712)</name>
    <name type="common">Cryptophyte</name>
    <dbReference type="NCBI Taxonomy" id="905079"/>
    <lineage>
        <taxon>Eukaryota</taxon>
        <taxon>Cryptophyceae</taxon>
        <taxon>Pyrenomonadales</taxon>
        <taxon>Geminigeraceae</taxon>
        <taxon>Guillardia</taxon>
    </lineage>
</organism>
<reference evidence="3" key="2">
    <citation type="submission" date="2012-11" db="EMBL/GenBank/DDBJ databases">
        <authorList>
            <person name="Kuo A."/>
            <person name="Curtis B.A."/>
            <person name="Tanifuji G."/>
            <person name="Burki F."/>
            <person name="Gruber A."/>
            <person name="Irimia M."/>
            <person name="Maruyama S."/>
            <person name="Arias M.C."/>
            <person name="Ball S.G."/>
            <person name="Gile G.H."/>
            <person name="Hirakawa Y."/>
            <person name="Hopkins J.F."/>
            <person name="Rensing S.A."/>
            <person name="Schmutz J."/>
            <person name="Symeonidi A."/>
            <person name="Elias M."/>
            <person name="Eveleigh R.J."/>
            <person name="Herman E.K."/>
            <person name="Klute M.J."/>
            <person name="Nakayama T."/>
            <person name="Obornik M."/>
            <person name="Reyes-Prieto A."/>
            <person name="Armbrust E.V."/>
            <person name="Aves S.J."/>
            <person name="Beiko R.G."/>
            <person name="Coutinho P."/>
            <person name="Dacks J.B."/>
            <person name="Durnford D.G."/>
            <person name="Fast N.M."/>
            <person name="Green B.R."/>
            <person name="Grisdale C."/>
            <person name="Hempe F."/>
            <person name="Henrissat B."/>
            <person name="Hoppner M.P."/>
            <person name="Ishida K.-I."/>
            <person name="Kim E."/>
            <person name="Koreny L."/>
            <person name="Kroth P.G."/>
            <person name="Liu Y."/>
            <person name="Malik S.-B."/>
            <person name="Maier U.G."/>
            <person name="McRose D."/>
            <person name="Mock T."/>
            <person name="Neilson J.A."/>
            <person name="Onodera N.T."/>
            <person name="Poole A.M."/>
            <person name="Pritham E.J."/>
            <person name="Richards T.A."/>
            <person name="Rocap G."/>
            <person name="Roy S.W."/>
            <person name="Sarai C."/>
            <person name="Schaack S."/>
            <person name="Shirato S."/>
            <person name="Slamovits C.H."/>
            <person name="Spencer D.F."/>
            <person name="Suzuki S."/>
            <person name="Worden A.Z."/>
            <person name="Zauner S."/>
            <person name="Barry K."/>
            <person name="Bell C."/>
            <person name="Bharti A.K."/>
            <person name="Crow J.A."/>
            <person name="Grimwood J."/>
            <person name="Kramer R."/>
            <person name="Lindquist E."/>
            <person name="Lucas S."/>
            <person name="Salamov A."/>
            <person name="McFadden G.I."/>
            <person name="Lane C.E."/>
            <person name="Keeling P.J."/>
            <person name="Gray M.W."/>
            <person name="Grigoriev I.V."/>
            <person name="Archibald J.M."/>
        </authorList>
    </citation>
    <scope>NUCLEOTIDE SEQUENCE</scope>
    <source>
        <strain evidence="3">CCMP2712</strain>
    </source>
</reference>
<keyword evidence="3" id="KW-1185">Reference proteome</keyword>
<evidence type="ECO:0000313" key="3">
    <source>
        <dbReference type="Proteomes" id="UP000011087"/>
    </source>
</evidence>
<dbReference type="AlphaFoldDB" id="L1J9F3"/>
<dbReference type="PaxDb" id="55529-EKX45183"/>
<dbReference type="RefSeq" id="XP_005832163.1">
    <property type="nucleotide sequence ID" value="XM_005832106.1"/>
</dbReference>
<dbReference type="KEGG" id="gtt:GUITHDRAFT_152760"/>